<dbReference type="Proteomes" id="UP000572817">
    <property type="component" value="Unassembled WGS sequence"/>
</dbReference>
<evidence type="ECO:0000313" key="3">
    <source>
        <dbReference type="Proteomes" id="UP000572817"/>
    </source>
</evidence>
<comment type="caution">
    <text evidence="2">The sequence shown here is derived from an EMBL/GenBank/DDBJ whole genome shotgun (WGS) entry which is preliminary data.</text>
</comment>
<evidence type="ECO:0000256" key="1">
    <source>
        <dbReference type="SAM" id="MobiDB-lite"/>
    </source>
</evidence>
<feature type="compositionally biased region" description="Acidic residues" evidence="1">
    <location>
        <begin position="198"/>
        <end position="229"/>
    </location>
</feature>
<feature type="region of interest" description="Disordered" evidence="1">
    <location>
        <begin position="133"/>
        <end position="378"/>
    </location>
</feature>
<evidence type="ECO:0000313" key="2">
    <source>
        <dbReference type="EMBL" id="KAF4311373.1"/>
    </source>
</evidence>
<feature type="compositionally biased region" description="Basic and acidic residues" evidence="1">
    <location>
        <begin position="331"/>
        <end position="341"/>
    </location>
</feature>
<sequence>MSSSPKSQTRHGPNALLSFGSSDEGSHEDGEQDDDSDGEDNNRPPPPLIANYVQPLVLTHLPALVQDYMDEQVDMDDVVDSAERNLADVGNAAILDIEEARDECLGEIATAVRGFTPDEKQDESLGRRAERIAATLGRGLPRESSSQGSSITFRRRGPGRRQGTGAEPVVVAGQTLPGGQGGQQHPGDPLPGKAATTVDDDTTDEDGTTDGEDNLAGEEDGMTDREDEATAGYDDFSPTTHGNNEPGQQQDGNRTHELIQSPAGGPGRETAATPPWSTSSVHSETTDQGDRMETDYTPTQEDSNNSRLVEAYRRELHATAPAFGPGTTRPRSPEVRQRDSSPSRLDAQTSGNVRSAASTQAEQGNLQRHAVTACPSYR</sequence>
<feature type="compositionally biased region" description="Polar residues" evidence="1">
    <location>
        <begin position="1"/>
        <end position="11"/>
    </location>
</feature>
<feature type="compositionally biased region" description="Acidic residues" evidence="1">
    <location>
        <begin position="30"/>
        <end position="39"/>
    </location>
</feature>
<feature type="compositionally biased region" description="Polar residues" evidence="1">
    <location>
        <begin position="296"/>
        <end position="307"/>
    </location>
</feature>
<dbReference type="EMBL" id="WWBZ02000010">
    <property type="protein sequence ID" value="KAF4311373.1"/>
    <property type="molecule type" value="Genomic_DNA"/>
</dbReference>
<protein>
    <submittedName>
        <fullName evidence="2">Uncharacterized protein</fullName>
    </submittedName>
</protein>
<feature type="compositionally biased region" description="Polar residues" evidence="1">
    <location>
        <begin position="143"/>
        <end position="152"/>
    </location>
</feature>
<accession>A0A8H4J5T3</accession>
<reference evidence="2" key="1">
    <citation type="submission" date="2020-04" db="EMBL/GenBank/DDBJ databases">
        <title>Genome Assembly and Annotation of Botryosphaeria dothidea sdau 11-99, a Latent Pathogen of Apple Fruit Ring Rot in China.</title>
        <authorList>
            <person name="Yu C."/>
            <person name="Diao Y."/>
            <person name="Lu Q."/>
            <person name="Zhao J."/>
            <person name="Cui S."/>
            <person name="Peng C."/>
            <person name="He B."/>
            <person name="Liu H."/>
        </authorList>
    </citation>
    <scope>NUCLEOTIDE SEQUENCE [LARGE SCALE GENOMIC DNA]</scope>
    <source>
        <strain evidence="2">Sdau11-99</strain>
    </source>
</reference>
<dbReference type="AlphaFoldDB" id="A0A8H4J5T3"/>
<feature type="compositionally biased region" description="Polar residues" evidence="1">
    <location>
        <begin position="342"/>
        <end position="366"/>
    </location>
</feature>
<organism evidence="2 3">
    <name type="scientific">Botryosphaeria dothidea</name>
    <dbReference type="NCBI Taxonomy" id="55169"/>
    <lineage>
        <taxon>Eukaryota</taxon>
        <taxon>Fungi</taxon>
        <taxon>Dikarya</taxon>
        <taxon>Ascomycota</taxon>
        <taxon>Pezizomycotina</taxon>
        <taxon>Dothideomycetes</taxon>
        <taxon>Dothideomycetes incertae sedis</taxon>
        <taxon>Botryosphaeriales</taxon>
        <taxon>Botryosphaeriaceae</taxon>
        <taxon>Botryosphaeria</taxon>
    </lineage>
</organism>
<feature type="compositionally biased region" description="Polar residues" evidence="1">
    <location>
        <begin position="237"/>
        <end position="252"/>
    </location>
</feature>
<name>A0A8H4J5T3_9PEZI</name>
<feature type="compositionally biased region" description="Basic and acidic residues" evidence="1">
    <location>
        <begin position="284"/>
        <end position="294"/>
    </location>
</feature>
<keyword evidence="3" id="KW-1185">Reference proteome</keyword>
<proteinExistence type="predicted"/>
<gene>
    <name evidence="2" type="ORF">GTA08_BOTSDO13130</name>
</gene>
<dbReference type="OrthoDB" id="3960125at2759"/>
<feature type="region of interest" description="Disordered" evidence="1">
    <location>
        <begin position="1"/>
        <end position="50"/>
    </location>
</feature>